<dbReference type="InterPro" id="IPR027516">
    <property type="entry name" value="EIF3C"/>
</dbReference>
<dbReference type="InterPro" id="IPR036388">
    <property type="entry name" value="WH-like_DNA-bd_sf"/>
</dbReference>
<dbReference type="InterPro" id="IPR008905">
    <property type="entry name" value="EIF3C_N_dom"/>
</dbReference>
<feature type="domain" description="PCI" evidence="5">
    <location>
        <begin position="601"/>
        <end position="775"/>
    </location>
</feature>
<dbReference type="InterPro" id="IPR036390">
    <property type="entry name" value="WH_DNA-bd_sf"/>
</dbReference>
<gene>
    <name evidence="6" type="primary">nip1</name>
    <name evidence="6" type="ORF">LAWI1_G003202</name>
</gene>
<protein>
    <submittedName>
        <fullName evidence="6">Eukaryotic translation initiation factor 3 subunit C</fullName>
    </submittedName>
</protein>
<feature type="non-terminal residue" evidence="6">
    <location>
        <position position="802"/>
    </location>
</feature>
<dbReference type="SMART" id="SM00088">
    <property type="entry name" value="PINT"/>
    <property type="match status" value="1"/>
</dbReference>
<dbReference type="InterPro" id="IPR000717">
    <property type="entry name" value="PCI_dom"/>
</dbReference>
<feature type="region of interest" description="Disordered" evidence="4">
    <location>
        <begin position="193"/>
        <end position="220"/>
    </location>
</feature>
<evidence type="ECO:0000259" key="5">
    <source>
        <dbReference type="PROSITE" id="PS50250"/>
    </source>
</evidence>
<evidence type="ECO:0000256" key="4">
    <source>
        <dbReference type="SAM" id="MobiDB-lite"/>
    </source>
</evidence>
<evidence type="ECO:0000256" key="3">
    <source>
        <dbReference type="ARBA" id="ARBA00022917"/>
    </source>
</evidence>
<feature type="compositionally biased region" description="Basic and acidic residues" evidence="4">
    <location>
        <begin position="78"/>
        <end position="89"/>
    </location>
</feature>
<organism evidence="6 7">
    <name type="scientific">Lachnellula willkommii</name>
    <dbReference type="NCBI Taxonomy" id="215461"/>
    <lineage>
        <taxon>Eukaryota</taxon>
        <taxon>Fungi</taxon>
        <taxon>Dikarya</taxon>
        <taxon>Ascomycota</taxon>
        <taxon>Pezizomycotina</taxon>
        <taxon>Leotiomycetes</taxon>
        <taxon>Helotiales</taxon>
        <taxon>Lachnaceae</taxon>
        <taxon>Lachnellula</taxon>
    </lineage>
</organism>
<evidence type="ECO:0000256" key="1">
    <source>
        <dbReference type="ARBA" id="ARBA00022490"/>
    </source>
</evidence>
<dbReference type="GO" id="GO:0005852">
    <property type="term" value="C:eukaryotic translation initiation factor 3 complex"/>
    <property type="evidence" value="ECO:0007669"/>
    <property type="project" value="InterPro"/>
</dbReference>
<dbReference type="GO" id="GO:0003743">
    <property type="term" value="F:translation initiation factor activity"/>
    <property type="evidence" value="ECO:0007669"/>
    <property type="project" value="UniProtKB-KW"/>
</dbReference>
<proteinExistence type="inferred from homology"/>
<dbReference type="Pfam" id="PF01399">
    <property type="entry name" value="PCI"/>
    <property type="match status" value="1"/>
</dbReference>
<keyword evidence="7" id="KW-1185">Reference proteome</keyword>
<evidence type="ECO:0000256" key="2">
    <source>
        <dbReference type="ARBA" id="ARBA00022540"/>
    </source>
</evidence>
<feature type="compositionally biased region" description="Acidic residues" evidence="4">
    <location>
        <begin position="15"/>
        <end position="53"/>
    </location>
</feature>
<reference evidence="6 7" key="1">
    <citation type="submission" date="2018-05" db="EMBL/GenBank/DDBJ databases">
        <title>Genome sequencing and assembly of the regulated plant pathogen Lachnellula willkommii and related sister species for the development of diagnostic species identification markers.</title>
        <authorList>
            <person name="Giroux E."/>
            <person name="Bilodeau G."/>
        </authorList>
    </citation>
    <scope>NUCLEOTIDE SEQUENCE [LARGE SCALE GENOMIC DNA]</scope>
    <source>
        <strain evidence="6 7">CBS 172.35</strain>
    </source>
</reference>
<dbReference type="SUPFAM" id="SSF46785">
    <property type="entry name" value="Winged helix' DNA-binding domain"/>
    <property type="match status" value="1"/>
</dbReference>
<comment type="caution">
    <text evidence="6">The sequence shown here is derived from an EMBL/GenBank/DDBJ whole genome shotgun (WGS) entry which is preliminary data.</text>
</comment>
<dbReference type="PROSITE" id="PS50250">
    <property type="entry name" value="PCI"/>
    <property type="match status" value="1"/>
</dbReference>
<dbReference type="PANTHER" id="PTHR13937">
    <property type="entry name" value="EUKARYOTIC TRANSLATION INITATION FACTOR 3, SUBUNIT 8 EIF3S8 -RELATED"/>
    <property type="match status" value="1"/>
</dbReference>
<feature type="region of interest" description="Disordered" evidence="4">
    <location>
        <begin position="1"/>
        <end position="89"/>
    </location>
</feature>
<evidence type="ECO:0000313" key="6">
    <source>
        <dbReference type="EMBL" id="TVY89214.1"/>
    </source>
</evidence>
<dbReference type="InterPro" id="IPR058999">
    <property type="entry name" value="EIF3CL_C"/>
</dbReference>
<name>A0A559M8C6_9HELO</name>
<dbReference type="Pfam" id="PF05470">
    <property type="entry name" value="eIF-3c_N"/>
    <property type="match status" value="2"/>
</dbReference>
<keyword evidence="2 6" id="KW-0396">Initiation factor</keyword>
<evidence type="ECO:0000313" key="7">
    <source>
        <dbReference type="Proteomes" id="UP000315522"/>
    </source>
</evidence>
<dbReference type="GO" id="GO:0003723">
    <property type="term" value="F:RNA binding"/>
    <property type="evidence" value="ECO:0007669"/>
    <property type="project" value="InterPro"/>
</dbReference>
<dbReference type="HAMAP" id="MF_03002">
    <property type="entry name" value="eIF3c"/>
    <property type="match status" value="1"/>
</dbReference>
<sequence length="802" mass="90893">MSRFFKGDSSSESSSSDEEELYSEEEEEEAKEDSSEEDDDEGEDDDDSSSDDEDGKKTGANAFLKGAGSESDESSDEEGTKVVKSAKDKRIEELEGTVKAIENGQKINDWGSISAEFDKLNRQVVKLVQAGNTPKPYIRAIAELEDFMNEAIAKQKVSTKKMNATNARGLNAVKQRIKKNNKDYQKDIDAYRADKDTFMESDEEEEPAPKPSRTPKPIAGVPALEIDDDEGFSTVGRGGRTMQFTPESILKHLRTIMESRGKKNTDRTEQIKIMEKLYEVATTPYQRIRVLLTIISTRFDLTTGVQTFMSQDQWKAAEQEFGNLLKVLESNPELVVVENAEEWEDDEKAPVVAAGEKLKIPGSIVSYVERLDDELTRSLQHIDPHTAEYIDRLSDEGALYNNIVRTLLYTESLRKDESLQVTQDSLNRVVMRRLEHVYFKPSAVVKILEENCWKSIPTELESAITPRTEVADATALVNVLCNYLFINSEGIIRARAMLCQIYFLALHDNYYKARDMMLMSHLQETINAFDVHSQILFNRTLVQVGLCAFRAGLVYEAQTTLQEICGSGRQKELLAQGVMIQRYNQVSPEQERLERQRQLPFHMHINLELLECVYLTCSMLLEIPLLAQTGSSPDIKKRVISKTYRRMLEYHERQIFTGPPENTRDHVMQASKALAAGEWKKATTFIHEIKIWELMAKPEAIKTMLSEQIQEEGLRTYLFTYAPYYDTLAVGTLSSMFELTDRKVAAIVSKMISHEELAAALDQVNASIIFRKGVELSRLQSLALTLSDKASGLIESNERTLE</sequence>
<accession>A0A559M8C6</accession>
<dbReference type="PANTHER" id="PTHR13937:SF0">
    <property type="entry name" value="EUKARYOTIC TRANSLATION INITIATION FACTOR 3 SUBUNIT C-RELATED"/>
    <property type="match status" value="1"/>
</dbReference>
<dbReference type="FunFam" id="1.10.10.10:FF:000300">
    <property type="entry name" value="Eukaryotic translation initiation factor 3 subunit C"/>
    <property type="match status" value="1"/>
</dbReference>
<keyword evidence="3" id="KW-0648">Protein biosynthesis</keyword>
<dbReference type="Gene3D" id="1.10.10.10">
    <property type="entry name" value="Winged helix-like DNA-binding domain superfamily/Winged helix DNA-binding domain"/>
    <property type="match status" value="1"/>
</dbReference>
<dbReference type="GO" id="GO:0031369">
    <property type="term" value="F:translation initiation factor binding"/>
    <property type="evidence" value="ECO:0007669"/>
    <property type="project" value="InterPro"/>
</dbReference>
<dbReference type="Proteomes" id="UP000315522">
    <property type="component" value="Unassembled WGS sequence"/>
</dbReference>
<dbReference type="AlphaFoldDB" id="A0A559M8C6"/>
<dbReference type="Pfam" id="PF26569">
    <property type="entry name" value="EIF3CL_C"/>
    <property type="match status" value="1"/>
</dbReference>
<dbReference type="EMBL" id="QGML01001359">
    <property type="protein sequence ID" value="TVY89214.1"/>
    <property type="molecule type" value="Genomic_DNA"/>
</dbReference>
<keyword evidence="1" id="KW-0963">Cytoplasm</keyword>